<reference evidence="3 4" key="1">
    <citation type="submission" date="2019-02" db="EMBL/GenBank/DDBJ databases">
        <title>Deep-cultivation of Planctomycetes and their phenomic and genomic characterization uncovers novel biology.</title>
        <authorList>
            <person name="Wiegand S."/>
            <person name="Jogler M."/>
            <person name="Boedeker C."/>
            <person name="Pinto D."/>
            <person name="Vollmers J."/>
            <person name="Rivas-Marin E."/>
            <person name="Kohn T."/>
            <person name="Peeters S.H."/>
            <person name="Heuer A."/>
            <person name="Rast P."/>
            <person name="Oberbeckmann S."/>
            <person name="Bunk B."/>
            <person name="Jeske O."/>
            <person name="Meyerdierks A."/>
            <person name="Storesund J.E."/>
            <person name="Kallscheuer N."/>
            <person name="Luecker S."/>
            <person name="Lage O.M."/>
            <person name="Pohl T."/>
            <person name="Merkel B.J."/>
            <person name="Hornburger P."/>
            <person name="Mueller R.-W."/>
            <person name="Bruemmer F."/>
            <person name="Labrenz M."/>
            <person name="Spormann A.M."/>
            <person name="Op den Camp H."/>
            <person name="Overmann J."/>
            <person name="Amann R."/>
            <person name="Jetten M.S.M."/>
            <person name="Mascher T."/>
            <person name="Medema M.H."/>
            <person name="Devos D.P."/>
            <person name="Kaster A.-K."/>
            <person name="Ovreas L."/>
            <person name="Rohde M."/>
            <person name="Galperin M.Y."/>
            <person name="Jogler C."/>
        </authorList>
    </citation>
    <scope>NUCLEOTIDE SEQUENCE [LARGE SCALE GENOMIC DNA]</scope>
    <source>
        <strain evidence="3 4">Mal4</strain>
    </source>
</reference>
<dbReference type="Gene3D" id="3.40.50.10140">
    <property type="entry name" value="Toll/interleukin-1 receptor homology (TIR) domain"/>
    <property type="match status" value="1"/>
</dbReference>
<dbReference type="KEGG" id="mri:Mal4_39630"/>
<evidence type="ECO:0000313" key="4">
    <source>
        <dbReference type="Proteomes" id="UP000320496"/>
    </source>
</evidence>
<proteinExistence type="predicted"/>
<dbReference type="InterPro" id="IPR035897">
    <property type="entry name" value="Toll_tir_struct_dom_sf"/>
</dbReference>
<accession>A0A517ZAY4</accession>
<protein>
    <recommendedName>
        <fullName evidence="2">TIR domain-containing protein</fullName>
    </recommendedName>
</protein>
<dbReference type="Pfam" id="PF13676">
    <property type="entry name" value="TIR_2"/>
    <property type="match status" value="1"/>
</dbReference>
<sequence length="608" mass="68287">MTDASHSRPIDDVFLSYKSENADVVRSVAESLMANGLRVWFAEYRITSEMFEDDAAIQRAIDSGIDGARYSLVFTNNRWADSPFCEKEIERILERQPREFVAEVQIPPEAMPHEKWPALGSPPVRAMRFSGETADVIDFVSDLGWFPERLTPPDRADALAAGPTRKLRFGIGFSPEPLTEFVGVELTSPRMHTEGIAGEVYVYTGQLEGRDAQLLVTINPFQTVLGQLSVSGRGNANDRRVYNAYRKVSDDWLSEHSQKPVGLHLRFWDGRSHLGVTSILPERQPGRRQWERRYAVTIRQTVTCLRCGSSELVPYYRHDLTSRAWGYTICSNDACNHQQAIPIAEFRPHHLQTCSACGRSSVQPDEQRVLETQASEAEQRFLCVGSGPSGEDSMCGAQMIVPAGRIGDIGEVDLALAVDLPDDGEESRRTFCRLMPQFDAMVSSLTHTPLRSQWDAETARVVFAKAITAAMIWAAFEDARLRYVSPVMPLLLASFGGAALMDLLASLYLREPRNEAVLVGMKWGWRFRIVPFPTYGRRLDRLWNTFVGSVVSFLLCVLFGTMRIGWLAIAAGVWRDKLDLWYWGLAGALTYGIGRSATNFNPQTRRIF</sequence>
<dbReference type="Proteomes" id="UP000320496">
    <property type="component" value="Chromosome"/>
</dbReference>
<keyword evidence="1" id="KW-0812">Transmembrane</keyword>
<evidence type="ECO:0000256" key="1">
    <source>
        <dbReference type="SAM" id="Phobius"/>
    </source>
</evidence>
<name>A0A517ZAY4_9PLAN</name>
<evidence type="ECO:0000259" key="2">
    <source>
        <dbReference type="Pfam" id="PF13676"/>
    </source>
</evidence>
<dbReference type="RefSeq" id="WP_145370783.1">
    <property type="nucleotide sequence ID" value="NZ_CP036275.1"/>
</dbReference>
<evidence type="ECO:0000313" key="3">
    <source>
        <dbReference type="EMBL" id="QDU39617.1"/>
    </source>
</evidence>
<dbReference type="GO" id="GO:0007165">
    <property type="term" value="P:signal transduction"/>
    <property type="evidence" value="ECO:0007669"/>
    <property type="project" value="InterPro"/>
</dbReference>
<dbReference type="OrthoDB" id="7285215at2"/>
<dbReference type="InterPro" id="IPR000157">
    <property type="entry name" value="TIR_dom"/>
</dbReference>
<dbReference type="EMBL" id="CP036275">
    <property type="protein sequence ID" value="QDU39617.1"/>
    <property type="molecule type" value="Genomic_DNA"/>
</dbReference>
<keyword evidence="1" id="KW-1133">Transmembrane helix</keyword>
<dbReference type="SUPFAM" id="SSF52200">
    <property type="entry name" value="Toll/Interleukin receptor TIR domain"/>
    <property type="match status" value="1"/>
</dbReference>
<feature type="domain" description="TIR" evidence="2">
    <location>
        <begin position="13"/>
        <end position="98"/>
    </location>
</feature>
<feature type="transmembrane region" description="Helical" evidence="1">
    <location>
        <begin position="546"/>
        <end position="574"/>
    </location>
</feature>
<keyword evidence="4" id="KW-1185">Reference proteome</keyword>
<keyword evidence="1" id="KW-0472">Membrane</keyword>
<gene>
    <name evidence="3" type="ORF">Mal4_39630</name>
</gene>
<organism evidence="3 4">
    <name type="scientific">Maioricimonas rarisocia</name>
    <dbReference type="NCBI Taxonomy" id="2528026"/>
    <lineage>
        <taxon>Bacteria</taxon>
        <taxon>Pseudomonadati</taxon>
        <taxon>Planctomycetota</taxon>
        <taxon>Planctomycetia</taxon>
        <taxon>Planctomycetales</taxon>
        <taxon>Planctomycetaceae</taxon>
        <taxon>Maioricimonas</taxon>
    </lineage>
</organism>
<feature type="transmembrane region" description="Helical" evidence="1">
    <location>
        <begin position="580"/>
        <end position="598"/>
    </location>
</feature>
<dbReference type="AlphaFoldDB" id="A0A517ZAY4"/>
<feature type="transmembrane region" description="Helical" evidence="1">
    <location>
        <begin position="488"/>
        <end position="509"/>
    </location>
</feature>